<dbReference type="AlphaFoldDB" id="A0A0D0CSI8"/>
<reference evidence="1 2" key="1">
    <citation type="submission" date="2014-04" db="EMBL/GenBank/DDBJ databases">
        <authorList>
            <consortium name="DOE Joint Genome Institute"/>
            <person name="Kuo A."/>
            <person name="Kohler A."/>
            <person name="Jargeat P."/>
            <person name="Nagy L.G."/>
            <person name="Floudas D."/>
            <person name="Copeland A."/>
            <person name="Barry K.W."/>
            <person name="Cichocki N."/>
            <person name="Veneault-Fourrey C."/>
            <person name="LaButti K."/>
            <person name="Lindquist E.A."/>
            <person name="Lipzen A."/>
            <person name="Lundell T."/>
            <person name="Morin E."/>
            <person name="Murat C."/>
            <person name="Sun H."/>
            <person name="Tunlid A."/>
            <person name="Henrissat B."/>
            <person name="Grigoriev I.V."/>
            <person name="Hibbett D.S."/>
            <person name="Martin F."/>
            <person name="Nordberg H.P."/>
            <person name="Cantor M.N."/>
            <person name="Hua S.X."/>
        </authorList>
    </citation>
    <scope>NUCLEOTIDE SEQUENCE [LARGE SCALE GENOMIC DNA]</scope>
    <source>
        <strain evidence="1 2">Ve08.2h10</strain>
    </source>
</reference>
<evidence type="ECO:0000313" key="2">
    <source>
        <dbReference type="Proteomes" id="UP000054538"/>
    </source>
</evidence>
<accession>A0A0D0CSI8</accession>
<proteinExistence type="predicted"/>
<gene>
    <name evidence="1" type="ORF">PAXRUDRAFT_773887</name>
</gene>
<keyword evidence="2" id="KW-1185">Reference proteome</keyword>
<name>A0A0D0CSI8_9AGAM</name>
<feature type="non-terminal residue" evidence="1">
    <location>
        <position position="132"/>
    </location>
</feature>
<sequence length="132" mass="14546">MCSHLHKSGSWVVALWNRGVHHCFKLHVDGGERRLSKLGFKSIPDILGGTIALVPLAQVSIHFQEDVPKGTVIGTIPFIDLGLLNTILTFLRARLPKDPYKSRGTQEVHHLGGPCEVVGAIYVGDSRRSESW</sequence>
<dbReference type="HOGENOM" id="CLU_1922119_0_0_1"/>
<reference evidence="2" key="2">
    <citation type="submission" date="2015-01" db="EMBL/GenBank/DDBJ databases">
        <title>Evolutionary Origins and Diversification of the Mycorrhizal Mutualists.</title>
        <authorList>
            <consortium name="DOE Joint Genome Institute"/>
            <consortium name="Mycorrhizal Genomics Consortium"/>
            <person name="Kohler A."/>
            <person name="Kuo A."/>
            <person name="Nagy L.G."/>
            <person name="Floudas D."/>
            <person name="Copeland A."/>
            <person name="Barry K.W."/>
            <person name="Cichocki N."/>
            <person name="Veneault-Fourrey C."/>
            <person name="LaButti K."/>
            <person name="Lindquist E.A."/>
            <person name="Lipzen A."/>
            <person name="Lundell T."/>
            <person name="Morin E."/>
            <person name="Murat C."/>
            <person name="Riley R."/>
            <person name="Ohm R."/>
            <person name="Sun H."/>
            <person name="Tunlid A."/>
            <person name="Henrissat B."/>
            <person name="Grigoriev I.V."/>
            <person name="Hibbett D.S."/>
            <person name="Martin F."/>
        </authorList>
    </citation>
    <scope>NUCLEOTIDE SEQUENCE [LARGE SCALE GENOMIC DNA]</scope>
    <source>
        <strain evidence="2">Ve08.2h10</strain>
    </source>
</reference>
<protein>
    <submittedName>
        <fullName evidence="1">Uncharacterized protein</fullName>
    </submittedName>
</protein>
<dbReference type="InParanoid" id="A0A0D0CSI8"/>
<organism evidence="1 2">
    <name type="scientific">Paxillus rubicundulus Ve08.2h10</name>
    <dbReference type="NCBI Taxonomy" id="930991"/>
    <lineage>
        <taxon>Eukaryota</taxon>
        <taxon>Fungi</taxon>
        <taxon>Dikarya</taxon>
        <taxon>Basidiomycota</taxon>
        <taxon>Agaricomycotina</taxon>
        <taxon>Agaricomycetes</taxon>
        <taxon>Agaricomycetidae</taxon>
        <taxon>Boletales</taxon>
        <taxon>Paxilineae</taxon>
        <taxon>Paxillaceae</taxon>
        <taxon>Paxillus</taxon>
    </lineage>
</organism>
<dbReference type="EMBL" id="KN826623">
    <property type="protein sequence ID" value="KIK78338.1"/>
    <property type="molecule type" value="Genomic_DNA"/>
</dbReference>
<evidence type="ECO:0000313" key="1">
    <source>
        <dbReference type="EMBL" id="KIK78338.1"/>
    </source>
</evidence>
<dbReference type="Proteomes" id="UP000054538">
    <property type="component" value="Unassembled WGS sequence"/>
</dbReference>